<dbReference type="InterPro" id="IPR036879">
    <property type="entry name" value="TF_MADSbox_sf"/>
</dbReference>
<dbReference type="GO" id="GO:0046983">
    <property type="term" value="F:protein dimerization activity"/>
    <property type="evidence" value="ECO:0007669"/>
    <property type="project" value="InterPro"/>
</dbReference>
<protein>
    <submittedName>
        <fullName evidence="7">MADS box transcription factor</fullName>
    </submittedName>
</protein>
<evidence type="ECO:0000259" key="6">
    <source>
        <dbReference type="PROSITE" id="PS50066"/>
    </source>
</evidence>
<dbReference type="PANTHER" id="PTHR11945">
    <property type="entry name" value="MADS BOX PROTEIN"/>
    <property type="match status" value="1"/>
</dbReference>
<feature type="domain" description="MADS-box" evidence="6">
    <location>
        <begin position="13"/>
        <end position="73"/>
    </location>
</feature>
<sequence length="225" mass="26080">MDTINKNKKKHTMGRRKIEIKKIEEKSSRQVTFSKRRNGLFRKASELCILSGAEAAIFVASPKGKIFSFGHTSVEAIVSRYMHDNGKNLEGFESYCHSQGGPICRLPESLEQLRILEDERDRLKATTSLMKMANKGGRNNGHWWDRDVDGMELEELEEYRESLKELKQKVELKSKEKGMIKMSPQINFGDIDKKLEINEEQVHNKAFVNGPHHDDYAFEFHNFDF</sequence>
<dbReference type="FunFam" id="3.40.1810.10:FF:000006">
    <property type="entry name" value="Agamous-like MADS-box protein AGL62"/>
    <property type="match status" value="1"/>
</dbReference>
<dbReference type="Proteomes" id="UP001454036">
    <property type="component" value="Unassembled WGS sequence"/>
</dbReference>
<dbReference type="PANTHER" id="PTHR11945:SF534">
    <property type="entry name" value="MYOCYTE-SPECIFIC ENHANCER FACTOR 2"/>
    <property type="match status" value="1"/>
</dbReference>
<keyword evidence="3" id="KW-0238">DNA-binding</keyword>
<evidence type="ECO:0000313" key="8">
    <source>
        <dbReference type="Proteomes" id="UP001454036"/>
    </source>
</evidence>
<evidence type="ECO:0000256" key="1">
    <source>
        <dbReference type="ARBA" id="ARBA00004123"/>
    </source>
</evidence>
<dbReference type="Gene3D" id="3.40.1810.10">
    <property type="entry name" value="Transcription factor, MADS-box"/>
    <property type="match status" value="1"/>
</dbReference>
<organism evidence="7 8">
    <name type="scientific">Lithospermum erythrorhizon</name>
    <name type="common">Purple gromwell</name>
    <name type="synonym">Lithospermum officinale var. erythrorhizon</name>
    <dbReference type="NCBI Taxonomy" id="34254"/>
    <lineage>
        <taxon>Eukaryota</taxon>
        <taxon>Viridiplantae</taxon>
        <taxon>Streptophyta</taxon>
        <taxon>Embryophyta</taxon>
        <taxon>Tracheophyta</taxon>
        <taxon>Spermatophyta</taxon>
        <taxon>Magnoliopsida</taxon>
        <taxon>eudicotyledons</taxon>
        <taxon>Gunneridae</taxon>
        <taxon>Pentapetalae</taxon>
        <taxon>asterids</taxon>
        <taxon>lamiids</taxon>
        <taxon>Boraginales</taxon>
        <taxon>Boraginaceae</taxon>
        <taxon>Boraginoideae</taxon>
        <taxon>Lithospermeae</taxon>
        <taxon>Lithospermum</taxon>
    </lineage>
</organism>
<dbReference type="GO" id="GO:0000981">
    <property type="term" value="F:DNA-binding transcription factor activity, RNA polymerase II-specific"/>
    <property type="evidence" value="ECO:0007669"/>
    <property type="project" value="TreeGrafter"/>
</dbReference>
<keyword evidence="5" id="KW-0539">Nucleus</keyword>
<evidence type="ECO:0000256" key="2">
    <source>
        <dbReference type="ARBA" id="ARBA00023015"/>
    </source>
</evidence>
<reference evidence="7 8" key="1">
    <citation type="submission" date="2024-01" db="EMBL/GenBank/DDBJ databases">
        <title>The complete chloroplast genome sequence of Lithospermum erythrorhizon: insights into the phylogenetic relationship among Boraginaceae species and the maternal lineages of purple gromwells.</title>
        <authorList>
            <person name="Okada T."/>
            <person name="Watanabe K."/>
        </authorList>
    </citation>
    <scope>NUCLEOTIDE SEQUENCE [LARGE SCALE GENOMIC DNA]</scope>
</reference>
<dbReference type="InterPro" id="IPR002100">
    <property type="entry name" value="TF_MADSbox"/>
</dbReference>
<dbReference type="GO" id="GO:0005634">
    <property type="term" value="C:nucleus"/>
    <property type="evidence" value="ECO:0007669"/>
    <property type="project" value="UniProtKB-SubCell"/>
</dbReference>
<proteinExistence type="predicted"/>
<dbReference type="PRINTS" id="PR00404">
    <property type="entry name" value="MADSDOMAIN"/>
</dbReference>
<accession>A0AAV3PM72</accession>
<name>A0AAV3PM72_LITER</name>
<dbReference type="SUPFAM" id="SSF55455">
    <property type="entry name" value="SRF-like"/>
    <property type="match status" value="1"/>
</dbReference>
<dbReference type="GO" id="GO:0045893">
    <property type="term" value="P:positive regulation of DNA-templated transcription"/>
    <property type="evidence" value="ECO:0007669"/>
    <property type="project" value="UniProtKB-ARBA"/>
</dbReference>
<gene>
    <name evidence="7" type="ORF">LIER_10141</name>
</gene>
<evidence type="ECO:0000256" key="5">
    <source>
        <dbReference type="ARBA" id="ARBA00023242"/>
    </source>
</evidence>
<keyword evidence="4" id="KW-0804">Transcription</keyword>
<dbReference type="AlphaFoldDB" id="A0AAV3PM72"/>
<dbReference type="SMART" id="SM00432">
    <property type="entry name" value="MADS"/>
    <property type="match status" value="1"/>
</dbReference>
<comment type="subcellular location">
    <subcellularLocation>
        <location evidence="1">Nucleus</location>
    </subcellularLocation>
</comment>
<dbReference type="GO" id="GO:0000978">
    <property type="term" value="F:RNA polymerase II cis-regulatory region sequence-specific DNA binding"/>
    <property type="evidence" value="ECO:0007669"/>
    <property type="project" value="TreeGrafter"/>
</dbReference>
<dbReference type="EMBL" id="BAABME010001780">
    <property type="protein sequence ID" value="GAA0151415.1"/>
    <property type="molecule type" value="Genomic_DNA"/>
</dbReference>
<keyword evidence="8" id="KW-1185">Reference proteome</keyword>
<evidence type="ECO:0000256" key="4">
    <source>
        <dbReference type="ARBA" id="ARBA00023163"/>
    </source>
</evidence>
<dbReference type="PROSITE" id="PS50066">
    <property type="entry name" value="MADS_BOX_2"/>
    <property type="match status" value="1"/>
</dbReference>
<keyword evidence="2" id="KW-0805">Transcription regulation</keyword>
<dbReference type="Pfam" id="PF00319">
    <property type="entry name" value="SRF-TF"/>
    <property type="match status" value="1"/>
</dbReference>
<evidence type="ECO:0000313" key="7">
    <source>
        <dbReference type="EMBL" id="GAA0151415.1"/>
    </source>
</evidence>
<evidence type="ECO:0000256" key="3">
    <source>
        <dbReference type="ARBA" id="ARBA00023125"/>
    </source>
</evidence>
<comment type="caution">
    <text evidence="7">The sequence shown here is derived from an EMBL/GenBank/DDBJ whole genome shotgun (WGS) entry which is preliminary data.</text>
</comment>